<proteinExistence type="predicted"/>
<reference evidence="2" key="1">
    <citation type="submission" date="2023-07" db="EMBL/GenBank/DDBJ databases">
        <authorList>
            <person name="Xia Y."/>
        </authorList>
    </citation>
    <scope>NUCLEOTIDE SEQUENCE</scope>
    <source>
        <strain evidence="2">E</strain>
    </source>
</reference>
<dbReference type="EMBL" id="OR343189">
    <property type="protein sequence ID" value="WNL50207.1"/>
    <property type="molecule type" value="Genomic_DNA"/>
</dbReference>
<organism evidence="2">
    <name type="scientific">Marseillevirus sp</name>
    <dbReference type="NCBI Taxonomy" id="2809551"/>
    <lineage>
        <taxon>Viruses</taxon>
        <taxon>Varidnaviria</taxon>
        <taxon>Bamfordvirae</taxon>
        <taxon>Nucleocytoviricota</taxon>
        <taxon>Megaviricetes</taxon>
        <taxon>Pimascovirales</taxon>
        <taxon>Pimascovirales incertae sedis</taxon>
        <taxon>Marseilleviridae</taxon>
        <taxon>Marseillevirus</taxon>
    </lineage>
</organism>
<sequence length="114" mass="13468">MKKSYYFAFLFPLRLKNIFTIIMFAFFFCVFLFVVLFFLLREKKKDEVHEFFQEVGSWKAPTDGTWLISGALFSIDGEQDKKCLQSGKACIVKLLRGQQVHWELGRKVLFVRLV</sequence>
<keyword evidence="1" id="KW-0472">Membrane</keyword>
<keyword evidence="1" id="KW-1133">Transmembrane helix</keyword>
<accession>A0AA96J111</accession>
<evidence type="ECO:0000256" key="1">
    <source>
        <dbReference type="SAM" id="Phobius"/>
    </source>
</evidence>
<feature type="transmembrane region" description="Helical" evidence="1">
    <location>
        <begin position="18"/>
        <end position="40"/>
    </location>
</feature>
<gene>
    <name evidence="2" type="ORF">MarDSR_168</name>
</gene>
<name>A0AA96J111_9VIRU</name>
<evidence type="ECO:0000313" key="2">
    <source>
        <dbReference type="EMBL" id="WNL50207.1"/>
    </source>
</evidence>
<keyword evidence="1" id="KW-0812">Transmembrane</keyword>
<protein>
    <submittedName>
        <fullName evidence="2">Uncharacterized protein</fullName>
    </submittedName>
</protein>